<feature type="transmembrane region" description="Helical" evidence="6">
    <location>
        <begin position="115"/>
        <end position="132"/>
    </location>
</feature>
<evidence type="ECO:0000313" key="7">
    <source>
        <dbReference type="EMBL" id="MBC8627667.1"/>
    </source>
</evidence>
<evidence type="ECO:0000313" key="8">
    <source>
        <dbReference type="Proteomes" id="UP000661649"/>
    </source>
</evidence>
<feature type="transmembrane region" description="Helical" evidence="6">
    <location>
        <begin position="434"/>
        <end position="451"/>
    </location>
</feature>
<accession>A0ABR7P8C9</accession>
<feature type="transmembrane region" description="Helical" evidence="6">
    <location>
        <begin position="327"/>
        <end position="347"/>
    </location>
</feature>
<dbReference type="Pfam" id="PF01943">
    <property type="entry name" value="Polysacc_synt"/>
    <property type="match status" value="1"/>
</dbReference>
<evidence type="ECO:0000256" key="1">
    <source>
        <dbReference type="ARBA" id="ARBA00004651"/>
    </source>
</evidence>
<comment type="subcellular location">
    <subcellularLocation>
        <location evidence="1">Cell membrane</location>
        <topology evidence="1">Multi-pass membrane protein</topology>
    </subcellularLocation>
</comment>
<dbReference type="InterPro" id="IPR050833">
    <property type="entry name" value="Poly_Biosynth_Transport"/>
</dbReference>
<evidence type="ECO:0000256" key="3">
    <source>
        <dbReference type="ARBA" id="ARBA00022692"/>
    </source>
</evidence>
<dbReference type="EMBL" id="JACRTP010000001">
    <property type="protein sequence ID" value="MBC8627667.1"/>
    <property type="molecule type" value="Genomic_DNA"/>
</dbReference>
<feature type="transmembrane region" description="Helical" evidence="6">
    <location>
        <begin position="12"/>
        <end position="29"/>
    </location>
</feature>
<sequence length="465" mass="52356">MKNLWKFVKTSGIYFIGTVLHKLITFFLLPIYTKYIDKADLGTYDLATAYINFLCSILFLDIWSGIMRFAFEYEGEERKKPITSGIAIFTGSTVLYTIVLFGAGCIFDIKYLPLIYLYGIMMNIQTLVGYLARTYGKNALYTTSGLVSSFVTVACNILFIVYFRMDYSALFISACIGYLVNIVVLGWGIKLPKLISVSAFDKDLFKRMLIFSLPLCMNSVAYWFLTSYNRVAISNVLSVSENGLYSIAGRFSSFITLFTTCFNMAWQEMSYSREAQKQTNQGEFYTTALNSYIKFLCMGLLMLIPAISVIFPIMINESYADAKQLVPYYLLATIVSCISSFFGNIFTAIKKNNVLFYTTVAGSVVNVVSVHLLLPVVGVQGASIALFLGFMVNNTIRAYLLKKEIQVSIDLKFIVAWAIVYIGVSYIYLHANAIINVLTVFVGGLLTLFVFRKELKEILGTIKNR</sequence>
<keyword evidence="2" id="KW-1003">Cell membrane</keyword>
<dbReference type="PANTHER" id="PTHR30250:SF11">
    <property type="entry name" value="O-ANTIGEN TRANSPORTER-RELATED"/>
    <property type="match status" value="1"/>
</dbReference>
<feature type="transmembrane region" description="Helical" evidence="6">
    <location>
        <begin position="49"/>
        <end position="71"/>
    </location>
</feature>
<keyword evidence="3 6" id="KW-0812">Transmembrane</keyword>
<protein>
    <submittedName>
        <fullName evidence="7">Polysaccharide biosynthesis C-terminal domain-containing protein</fullName>
    </submittedName>
</protein>
<evidence type="ECO:0000256" key="6">
    <source>
        <dbReference type="SAM" id="Phobius"/>
    </source>
</evidence>
<reference evidence="7 8" key="1">
    <citation type="submission" date="2020-08" db="EMBL/GenBank/DDBJ databases">
        <title>Genome public.</title>
        <authorList>
            <person name="Liu C."/>
            <person name="Sun Q."/>
        </authorList>
    </citation>
    <scope>NUCLEOTIDE SEQUENCE [LARGE SCALE GENOMIC DNA]</scope>
    <source>
        <strain evidence="7 8">3_YM_SP_D4_24.mj</strain>
    </source>
</reference>
<keyword evidence="8" id="KW-1185">Reference proteome</keyword>
<feature type="transmembrane region" description="Helical" evidence="6">
    <location>
        <begin position="169"/>
        <end position="187"/>
    </location>
</feature>
<comment type="caution">
    <text evidence="7">The sequence shown here is derived from an EMBL/GenBank/DDBJ whole genome shotgun (WGS) entry which is preliminary data.</text>
</comment>
<feature type="transmembrane region" description="Helical" evidence="6">
    <location>
        <begin position="411"/>
        <end position="428"/>
    </location>
</feature>
<feature type="transmembrane region" description="Helical" evidence="6">
    <location>
        <begin position="139"/>
        <end position="163"/>
    </location>
</feature>
<dbReference type="RefSeq" id="WP_187558212.1">
    <property type="nucleotide sequence ID" value="NZ_JACRTP010000001.1"/>
</dbReference>
<evidence type="ECO:0000256" key="2">
    <source>
        <dbReference type="ARBA" id="ARBA00022475"/>
    </source>
</evidence>
<feature type="transmembrane region" description="Helical" evidence="6">
    <location>
        <begin position="83"/>
        <end position="109"/>
    </location>
</feature>
<organism evidence="7 8">
    <name type="scientific">Blautia stercoris</name>
    <dbReference type="NCBI Taxonomy" id="871664"/>
    <lineage>
        <taxon>Bacteria</taxon>
        <taxon>Bacillati</taxon>
        <taxon>Bacillota</taxon>
        <taxon>Clostridia</taxon>
        <taxon>Lachnospirales</taxon>
        <taxon>Lachnospiraceae</taxon>
        <taxon>Blautia</taxon>
    </lineage>
</organism>
<evidence type="ECO:0000256" key="4">
    <source>
        <dbReference type="ARBA" id="ARBA00022989"/>
    </source>
</evidence>
<keyword evidence="5 6" id="KW-0472">Membrane</keyword>
<feature type="transmembrane region" description="Helical" evidence="6">
    <location>
        <begin position="354"/>
        <end position="374"/>
    </location>
</feature>
<gene>
    <name evidence="7" type="ORF">H8712_03355</name>
</gene>
<dbReference type="InterPro" id="IPR002797">
    <property type="entry name" value="Polysacc_synth"/>
</dbReference>
<evidence type="ECO:0000256" key="5">
    <source>
        <dbReference type="ARBA" id="ARBA00023136"/>
    </source>
</evidence>
<feature type="transmembrane region" description="Helical" evidence="6">
    <location>
        <begin position="295"/>
        <end position="315"/>
    </location>
</feature>
<keyword evidence="4 6" id="KW-1133">Transmembrane helix</keyword>
<proteinExistence type="predicted"/>
<dbReference type="PANTHER" id="PTHR30250">
    <property type="entry name" value="PST FAMILY PREDICTED COLANIC ACID TRANSPORTER"/>
    <property type="match status" value="1"/>
</dbReference>
<feature type="transmembrane region" description="Helical" evidence="6">
    <location>
        <begin position="208"/>
        <end position="225"/>
    </location>
</feature>
<name>A0ABR7P8C9_9FIRM</name>
<dbReference type="Proteomes" id="UP000661649">
    <property type="component" value="Unassembled WGS sequence"/>
</dbReference>
<feature type="transmembrane region" description="Helical" evidence="6">
    <location>
        <begin position="380"/>
        <end position="399"/>
    </location>
</feature>